<dbReference type="RefSeq" id="WP_108558488.1">
    <property type="nucleotide sequence ID" value="NZ_MUXE01000005.1"/>
</dbReference>
<comment type="caution">
    <text evidence="3">The sequence shown here is derived from an EMBL/GenBank/DDBJ whole genome shotgun (WGS) entry which is preliminary data.</text>
</comment>
<organism evidence="3 4">
    <name type="scientific">Arcobacter caeni</name>
    <dbReference type="NCBI Taxonomy" id="1912877"/>
    <lineage>
        <taxon>Bacteria</taxon>
        <taxon>Pseudomonadati</taxon>
        <taxon>Campylobacterota</taxon>
        <taxon>Epsilonproteobacteria</taxon>
        <taxon>Campylobacterales</taxon>
        <taxon>Arcobacteraceae</taxon>
        <taxon>Arcobacter</taxon>
    </lineage>
</organism>
<reference evidence="3 4" key="1">
    <citation type="submission" date="2017-02" db="EMBL/GenBank/DDBJ databases">
        <title>Arcobacter caeni sp. nov, a new Arcobacter species isolated from reclaimed water.</title>
        <authorList>
            <person name="Figueras M.J."/>
            <person name="Perez-Cataluna A."/>
            <person name="Salas-Masso N."/>
        </authorList>
    </citation>
    <scope>NUCLEOTIDE SEQUENCE [LARGE SCALE GENOMIC DNA]</scope>
    <source>
        <strain evidence="3 4">RW17-10</strain>
    </source>
</reference>
<keyword evidence="4" id="KW-1185">Reference proteome</keyword>
<accession>A0A363D193</accession>
<feature type="coiled-coil region" evidence="1">
    <location>
        <begin position="64"/>
        <end position="123"/>
    </location>
</feature>
<dbReference type="OrthoDB" id="5365790at2"/>
<evidence type="ECO:0000313" key="4">
    <source>
        <dbReference type="Proteomes" id="UP000251135"/>
    </source>
</evidence>
<feature type="compositionally biased region" description="Basic and acidic residues" evidence="2">
    <location>
        <begin position="23"/>
        <end position="37"/>
    </location>
</feature>
<evidence type="ECO:0000313" key="3">
    <source>
        <dbReference type="EMBL" id="PUE65084.1"/>
    </source>
</evidence>
<sequence length="186" mass="20779">MQISTTTQTSLFNTSSENLLSKETNEAEKTSFDSLMEKKEDSSVVIHKETTENLVKDLMSLLKTGFTEQELKDIEETLRKLEALNKDKSSANSNSLIDIENKIKQLQAHLKEAQEKATGRSAQNLDTNSNLNNTLSINQEPQIKISNSKETLNNIKDGSVLKENQLLVASAGEQLKLLSQLKQTKK</sequence>
<proteinExistence type="predicted"/>
<evidence type="ECO:0000256" key="1">
    <source>
        <dbReference type="SAM" id="Coils"/>
    </source>
</evidence>
<dbReference type="AlphaFoldDB" id="A0A363D193"/>
<evidence type="ECO:0000256" key="2">
    <source>
        <dbReference type="SAM" id="MobiDB-lite"/>
    </source>
</evidence>
<feature type="region of interest" description="Disordered" evidence="2">
    <location>
        <begin position="1"/>
        <end position="37"/>
    </location>
</feature>
<protein>
    <submittedName>
        <fullName evidence="3">Uncharacterized protein</fullName>
    </submittedName>
</protein>
<name>A0A363D193_9BACT</name>
<dbReference type="Proteomes" id="UP000251135">
    <property type="component" value="Unassembled WGS sequence"/>
</dbReference>
<dbReference type="EMBL" id="MUXE01000005">
    <property type="protein sequence ID" value="PUE65084.1"/>
    <property type="molecule type" value="Genomic_DNA"/>
</dbReference>
<keyword evidence="1" id="KW-0175">Coiled coil</keyword>
<feature type="compositionally biased region" description="Polar residues" evidence="2">
    <location>
        <begin position="1"/>
        <end position="22"/>
    </location>
</feature>
<gene>
    <name evidence="3" type="ORF">B0174_04610</name>
</gene>